<dbReference type="EMBL" id="BMHE01000003">
    <property type="protein sequence ID" value="GGI44759.1"/>
    <property type="molecule type" value="Genomic_DNA"/>
</dbReference>
<dbReference type="Proteomes" id="UP000615455">
    <property type="component" value="Unassembled WGS sequence"/>
</dbReference>
<organism evidence="1 2">
    <name type="scientific">Paenibacillus marchantiophytorum</name>
    <dbReference type="NCBI Taxonomy" id="1619310"/>
    <lineage>
        <taxon>Bacteria</taxon>
        <taxon>Bacillati</taxon>
        <taxon>Bacillota</taxon>
        <taxon>Bacilli</taxon>
        <taxon>Bacillales</taxon>
        <taxon>Paenibacillaceae</taxon>
        <taxon>Paenibacillus</taxon>
    </lineage>
</organism>
<sequence>MSTPAGLRLTEEVYHGQWHSLGKHRMDEIRSDQVRIPIRWLSGINTIRAEVMSKEGMFGWGA</sequence>
<accession>A0ABQ2BPT8</accession>
<comment type="caution">
    <text evidence="1">The sequence shown here is derived from an EMBL/GenBank/DDBJ whole genome shotgun (WGS) entry which is preliminary data.</text>
</comment>
<reference evidence="2" key="1">
    <citation type="journal article" date="2019" name="Int. J. Syst. Evol. Microbiol.">
        <title>The Global Catalogue of Microorganisms (GCM) 10K type strain sequencing project: providing services to taxonomists for standard genome sequencing and annotation.</title>
        <authorList>
            <consortium name="The Broad Institute Genomics Platform"/>
            <consortium name="The Broad Institute Genome Sequencing Center for Infectious Disease"/>
            <person name="Wu L."/>
            <person name="Ma J."/>
        </authorList>
    </citation>
    <scope>NUCLEOTIDE SEQUENCE [LARGE SCALE GENOMIC DNA]</scope>
    <source>
        <strain evidence="2">CGMCC 1.15043</strain>
    </source>
</reference>
<protein>
    <submittedName>
        <fullName evidence="1">Uncharacterized protein</fullName>
    </submittedName>
</protein>
<keyword evidence="2" id="KW-1185">Reference proteome</keyword>
<name>A0ABQ2BPT8_9BACL</name>
<evidence type="ECO:0000313" key="1">
    <source>
        <dbReference type="EMBL" id="GGI44759.1"/>
    </source>
</evidence>
<gene>
    <name evidence="1" type="ORF">GCM10008018_08700</name>
</gene>
<proteinExistence type="predicted"/>
<evidence type="ECO:0000313" key="2">
    <source>
        <dbReference type="Proteomes" id="UP000615455"/>
    </source>
</evidence>